<dbReference type="Proteomes" id="UP000076744">
    <property type="component" value="Unassembled WGS sequence"/>
</dbReference>
<keyword evidence="4" id="KW-1185">Reference proteome</keyword>
<feature type="region of interest" description="Disordered" evidence="1">
    <location>
        <begin position="15"/>
        <end position="40"/>
    </location>
</feature>
<protein>
    <submittedName>
        <fullName evidence="3">Uncharacterized protein</fullName>
    </submittedName>
</protein>
<sequence>MLSAKYLGAVAARSGPRTVPRASARKISTDSGGPMKPLGSGPKLPGWQIAAIAGIGVAAFYAMFLATPEKVGKSSVPTNQTKNPSSSRRD</sequence>
<dbReference type="GeneID" id="30022355"/>
<gene>
    <name evidence="3" type="ORF">ISF_06063</name>
</gene>
<evidence type="ECO:0000256" key="1">
    <source>
        <dbReference type="SAM" id="MobiDB-lite"/>
    </source>
</evidence>
<organism evidence="3 4">
    <name type="scientific">Cordyceps fumosorosea (strain ARSEF 2679)</name>
    <name type="common">Isaria fumosorosea</name>
    <dbReference type="NCBI Taxonomy" id="1081104"/>
    <lineage>
        <taxon>Eukaryota</taxon>
        <taxon>Fungi</taxon>
        <taxon>Dikarya</taxon>
        <taxon>Ascomycota</taxon>
        <taxon>Pezizomycotina</taxon>
        <taxon>Sordariomycetes</taxon>
        <taxon>Hypocreomycetidae</taxon>
        <taxon>Hypocreales</taxon>
        <taxon>Cordycipitaceae</taxon>
        <taxon>Cordyceps</taxon>
    </lineage>
</organism>
<proteinExistence type="predicted"/>
<dbReference type="RefSeq" id="XP_018703165.1">
    <property type="nucleotide sequence ID" value="XM_018849667.1"/>
</dbReference>
<dbReference type="EMBL" id="AZHB01000015">
    <property type="protein sequence ID" value="OAA60052.1"/>
    <property type="molecule type" value="Genomic_DNA"/>
</dbReference>
<keyword evidence="2" id="KW-0812">Transmembrane</keyword>
<dbReference type="AlphaFoldDB" id="A0A167SY31"/>
<name>A0A167SY31_CORFA</name>
<feature type="transmembrane region" description="Helical" evidence="2">
    <location>
        <begin position="46"/>
        <end position="66"/>
    </location>
</feature>
<keyword evidence="2" id="KW-0472">Membrane</keyword>
<feature type="region of interest" description="Disordered" evidence="1">
    <location>
        <begin position="71"/>
        <end position="90"/>
    </location>
</feature>
<evidence type="ECO:0000313" key="3">
    <source>
        <dbReference type="EMBL" id="OAA60052.1"/>
    </source>
</evidence>
<evidence type="ECO:0000313" key="4">
    <source>
        <dbReference type="Proteomes" id="UP000076744"/>
    </source>
</evidence>
<keyword evidence="2" id="KW-1133">Transmembrane helix</keyword>
<dbReference type="OrthoDB" id="4870471at2759"/>
<evidence type="ECO:0000256" key="2">
    <source>
        <dbReference type="SAM" id="Phobius"/>
    </source>
</evidence>
<comment type="caution">
    <text evidence="3">The sequence shown here is derived from an EMBL/GenBank/DDBJ whole genome shotgun (WGS) entry which is preliminary data.</text>
</comment>
<feature type="compositionally biased region" description="Polar residues" evidence="1">
    <location>
        <begin position="75"/>
        <end position="90"/>
    </location>
</feature>
<reference evidence="3 4" key="1">
    <citation type="journal article" date="2016" name="Genome Biol. Evol.">
        <title>Divergent and convergent evolution of fungal pathogenicity.</title>
        <authorList>
            <person name="Shang Y."/>
            <person name="Xiao G."/>
            <person name="Zheng P."/>
            <person name="Cen K."/>
            <person name="Zhan S."/>
            <person name="Wang C."/>
        </authorList>
    </citation>
    <scope>NUCLEOTIDE SEQUENCE [LARGE SCALE GENOMIC DNA]</scope>
    <source>
        <strain evidence="3 4">ARSEF 2679</strain>
    </source>
</reference>
<accession>A0A167SY31</accession>